<organism evidence="1 2">
    <name type="scientific">Ornithinimicrobium kibberense</name>
    <dbReference type="NCBI Taxonomy" id="282060"/>
    <lineage>
        <taxon>Bacteria</taxon>
        <taxon>Bacillati</taxon>
        <taxon>Actinomycetota</taxon>
        <taxon>Actinomycetes</taxon>
        <taxon>Micrococcales</taxon>
        <taxon>Ornithinimicrobiaceae</taxon>
        <taxon>Ornithinimicrobium</taxon>
    </lineage>
</organism>
<sequence length="82" mass="9243">MSTGPLRVPGHLPEDRLVCSAKGCRARAVAAVRWRNPRLHTADRRKVWLACPDHRDSLRDFVQLRGFLIDVVPVEDLTEADG</sequence>
<evidence type="ECO:0008006" key="3">
    <source>
        <dbReference type="Google" id="ProtNLM"/>
    </source>
</evidence>
<comment type="caution">
    <text evidence="1">The sequence shown here is derived from an EMBL/GenBank/DDBJ whole genome shotgun (WGS) entry which is preliminary data.</text>
</comment>
<evidence type="ECO:0000313" key="1">
    <source>
        <dbReference type="EMBL" id="MFB9730543.1"/>
    </source>
</evidence>
<gene>
    <name evidence="1" type="ORF">ACFFN0_00600</name>
</gene>
<dbReference type="EMBL" id="JBHMAX010000001">
    <property type="protein sequence ID" value="MFB9730543.1"/>
    <property type="molecule type" value="Genomic_DNA"/>
</dbReference>
<reference evidence="1 2" key="1">
    <citation type="submission" date="2024-09" db="EMBL/GenBank/DDBJ databases">
        <authorList>
            <person name="Sun Q."/>
            <person name="Mori K."/>
        </authorList>
    </citation>
    <scope>NUCLEOTIDE SEQUENCE [LARGE SCALE GENOMIC DNA]</scope>
    <source>
        <strain evidence="1 2">JCM 12763</strain>
    </source>
</reference>
<evidence type="ECO:0000313" key="2">
    <source>
        <dbReference type="Proteomes" id="UP001589613"/>
    </source>
</evidence>
<name>A0ABV5UYI3_9MICO</name>
<dbReference type="Proteomes" id="UP001589613">
    <property type="component" value="Unassembled WGS sequence"/>
</dbReference>
<dbReference type="RefSeq" id="WP_238330443.1">
    <property type="nucleotide sequence ID" value="NZ_JBHMAX010000001.1"/>
</dbReference>
<proteinExistence type="predicted"/>
<keyword evidence="2" id="KW-1185">Reference proteome</keyword>
<accession>A0ABV5UYI3</accession>
<protein>
    <recommendedName>
        <fullName evidence="3">Acetone carboxylase</fullName>
    </recommendedName>
</protein>